<dbReference type="PROSITE" id="PS50181">
    <property type="entry name" value="FBOX"/>
    <property type="match status" value="1"/>
</dbReference>
<keyword evidence="3" id="KW-1185">Reference proteome</keyword>
<dbReference type="CDD" id="cd22160">
    <property type="entry name" value="F-box_AtFBL13-like"/>
    <property type="match status" value="1"/>
</dbReference>
<gene>
    <name evidence="2" type="ORF">LTRI10_LOCUS17542</name>
</gene>
<dbReference type="Pfam" id="PF00646">
    <property type="entry name" value="F-box"/>
    <property type="match status" value="1"/>
</dbReference>
<proteinExistence type="predicted"/>
<accession>A0AAV2DQE3</accession>
<sequence>MPTRKPNKRIRIKAKAEEHQIHVDRLRSLPDHILHYILSFFDSTKLAAQTAVLSTRWRYLWTHDHSLILDTDESFNPTNFAMIVNEVMYNRSEECNIDSIDYIHLKYKPDKKLPNRAVRFAASRDCQQFCLCVPHDAGSLDSRSTGFAMPRDLDLDECWLSGQNELVVLDPFANFSCLENTDAPNLKFFDLWEELEYSKLYQFNLPSLELADNWVKCRGLVKRNKDVDGYVPDRLPYHVMSYFLSGSSNRGSSYLEFV</sequence>
<name>A0AAV2DQE3_9ROSI</name>
<dbReference type="Proteomes" id="UP001497516">
    <property type="component" value="Chromosome 3"/>
</dbReference>
<organism evidence="2 3">
    <name type="scientific">Linum trigynum</name>
    <dbReference type="NCBI Taxonomy" id="586398"/>
    <lineage>
        <taxon>Eukaryota</taxon>
        <taxon>Viridiplantae</taxon>
        <taxon>Streptophyta</taxon>
        <taxon>Embryophyta</taxon>
        <taxon>Tracheophyta</taxon>
        <taxon>Spermatophyta</taxon>
        <taxon>Magnoliopsida</taxon>
        <taxon>eudicotyledons</taxon>
        <taxon>Gunneridae</taxon>
        <taxon>Pentapetalae</taxon>
        <taxon>rosids</taxon>
        <taxon>fabids</taxon>
        <taxon>Malpighiales</taxon>
        <taxon>Linaceae</taxon>
        <taxon>Linum</taxon>
    </lineage>
</organism>
<dbReference type="PANTHER" id="PTHR32212">
    <property type="entry name" value="CYCLIN-LIKE F-BOX"/>
    <property type="match status" value="1"/>
</dbReference>
<evidence type="ECO:0000259" key="1">
    <source>
        <dbReference type="PROSITE" id="PS50181"/>
    </source>
</evidence>
<dbReference type="EMBL" id="OZ034816">
    <property type="protein sequence ID" value="CAL1375763.1"/>
    <property type="molecule type" value="Genomic_DNA"/>
</dbReference>
<protein>
    <recommendedName>
        <fullName evidence="1">F-box domain-containing protein</fullName>
    </recommendedName>
</protein>
<dbReference type="InterPro" id="IPR053781">
    <property type="entry name" value="F-box_AtFBL13-like"/>
</dbReference>
<dbReference type="SUPFAM" id="SSF81383">
    <property type="entry name" value="F-box domain"/>
    <property type="match status" value="1"/>
</dbReference>
<feature type="domain" description="F-box" evidence="1">
    <location>
        <begin position="23"/>
        <end position="78"/>
    </location>
</feature>
<dbReference type="AlphaFoldDB" id="A0AAV2DQE3"/>
<evidence type="ECO:0000313" key="2">
    <source>
        <dbReference type="EMBL" id="CAL1375763.1"/>
    </source>
</evidence>
<dbReference type="PANTHER" id="PTHR32212:SF234">
    <property type="entry name" value="F-BOX_LRR-REPEAT PROTEIN 13-LIKE"/>
    <property type="match status" value="1"/>
</dbReference>
<dbReference type="InterPro" id="IPR001810">
    <property type="entry name" value="F-box_dom"/>
</dbReference>
<reference evidence="2 3" key="1">
    <citation type="submission" date="2024-04" db="EMBL/GenBank/DDBJ databases">
        <authorList>
            <person name="Fracassetti M."/>
        </authorList>
    </citation>
    <scope>NUCLEOTIDE SEQUENCE [LARGE SCALE GENOMIC DNA]</scope>
</reference>
<dbReference type="Gene3D" id="1.20.1280.50">
    <property type="match status" value="1"/>
</dbReference>
<dbReference type="InterPro" id="IPR036047">
    <property type="entry name" value="F-box-like_dom_sf"/>
</dbReference>
<evidence type="ECO:0000313" key="3">
    <source>
        <dbReference type="Proteomes" id="UP001497516"/>
    </source>
</evidence>